<keyword evidence="3" id="KW-1185">Reference proteome</keyword>
<feature type="signal peptide" evidence="1">
    <location>
        <begin position="1"/>
        <end position="31"/>
    </location>
</feature>
<reference evidence="3" key="1">
    <citation type="submission" date="2017-02" db="EMBL/GenBank/DDBJ databases">
        <authorList>
            <person name="Daims H."/>
        </authorList>
    </citation>
    <scope>NUCLEOTIDE SEQUENCE [LARGE SCALE GENOMIC DNA]</scope>
</reference>
<dbReference type="Proteomes" id="UP000195667">
    <property type="component" value="Unassembled WGS sequence"/>
</dbReference>
<protein>
    <recommendedName>
        <fullName evidence="4">Cytochrome c domain-containing protein</fullName>
    </recommendedName>
</protein>
<name>A0A1R4HJE4_9GAMM</name>
<evidence type="ECO:0000313" key="2">
    <source>
        <dbReference type="EMBL" id="SJM96347.1"/>
    </source>
</evidence>
<evidence type="ECO:0008006" key="4">
    <source>
        <dbReference type="Google" id="ProtNLM"/>
    </source>
</evidence>
<gene>
    <name evidence="2" type="ORF">CRENPOLYSF1_890017</name>
</gene>
<feature type="chain" id="PRO_5012571354" description="Cytochrome c domain-containing protein" evidence="1">
    <location>
        <begin position="32"/>
        <end position="189"/>
    </location>
</feature>
<organism evidence="2 3">
    <name type="scientific">Crenothrix polyspora</name>
    <dbReference type="NCBI Taxonomy" id="360316"/>
    <lineage>
        <taxon>Bacteria</taxon>
        <taxon>Pseudomonadati</taxon>
        <taxon>Pseudomonadota</taxon>
        <taxon>Gammaproteobacteria</taxon>
        <taxon>Methylococcales</taxon>
        <taxon>Crenotrichaceae</taxon>
        <taxon>Crenothrix</taxon>
    </lineage>
</organism>
<dbReference type="RefSeq" id="WP_087145177.1">
    <property type="nucleotide sequence ID" value="NZ_FUKI01000169.1"/>
</dbReference>
<accession>A0A1R4HJE4</accession>
<sequence length="189" mass="20013">MTQKYFKQTYKTASALVLTIASMSIMTDAVAKPEWAIQLKVYPTCTGCHTKAVGEDDNVMVAARTAYKSGGVVPGLQNFLKPAVVNKFSVSSAKWLANKLTVSGLVVFKKTTTAAAKAAALRTLRLTIKSNAGKAVGTPVPLVVNATTGAWTKIFALTAVQVPCLVKAEYEGLKTKSLAVKPTSKTCVK</sequence>
<dbReference type="EMBL" id="FUKI01000169">
    <property type="protein sequence ID" value="SJM96347.1"/>
    <property type="molecule type" value="Genomic_DNA"/>
</dbReference>
<proteinExistence type="predicted"/>
<keyword evidence="1" id="KW-0732">Signal</keyword>
<evidence type="ECO:0000313" key="3">
    <source>
        <dbReference type="Proteomes" id="UP000195667"/>
    </source>
</evidence>
<dbReference type="AlphaFoldDB" id="A0A1R4HJE4"/>
<evidence type="ECO:0000256" key="1">
    <source>
        <dbReference type="SAM" id="SignalP"/>
    </source>
</evidence>